<dbReference type="FunCoup" id="A0A1U8B392">
    <property type="interactions" value="18"/>
</dbReference>
<dbReference type="AlphaFoldDB" id="A0A1U8B392"/>
<evidence type="ECO:0000256" key="2">
    <source>
        <dbReference type="ARBA" id="ARBA00022523"/>
    </source>
</evidence>
<feature type="signal peptide" evidence="6">
    <location>
        <begin position="1"/>
        <end position="22"/>
    </location>
</feature>
<name>A0A1U8B392_NELNU</name>
<feature type="chain" id="PRO_5010551273" evidence="6">
    <location>
        <begin position="23"/>
        <end position="348"/>
    </location>
</feature>
<reference evidence="8" key="1">
    <citation type="submission" date="2025-08" db="UniProtKB">
        <authorList>
            <consortium name="RefSeq"/>
        </authorList>
    </citation>
    <scope>IDENTIFICATION</scope>
</reference>
<keyword evidence="3" id="KW-0964">Secreted</keyword>
<dbReference type="KEGG" id="nnu:104606814"/>
<evidence type="ECO:0000256" key="5">
    <source>
        <dbReference type="ARBA" id="ARBA00023591"/>
    </source>
</evidence>
<keyword evidence="2" id="KW-0052">Apoplast</keyword>
<evidence type="ECO:0000256" key="3">
    <source>
        <dbReference type="ARBA" id="ARBA00022525"/>
    </source>
</evidence>
<evidence type="ECO:0000256" key="1">
    <source>
        <dbReference type="ARBA" id="ARBA00004271"/>
    </source>
</evidence>
<keyword evidence="4 6" id="KW-0732">Signal</keyword>
<dbReference type="eggNOG" id="ENOG502QQ2C">
    <property type="taxonomic scope" value="Eukaryota"/>
</dbReference>
<dbReference type="GO" id="GO:0048046">
    <property type="term" value="C:apoplast"/>
    <property type="evidence" value="ECO:0007669"/>
    <property type="project" value="UniProtKB-SubCell"/>
</dbReference>
<dbReference type="InterPro" id="IPR006766">
    <property type="entry name" value="EXORDIUM-like"/>
</dbReference>
<comment type="similarity">
    <text evidence="5">Belongs to the EXORDIUM family.</text>
</comment>
<dbReference type="InParanoid" id="A0A1U8B392"/>
<sequence length="348" mass="37540">MSGTFSLHLLLLLLLSLHSSSGSMAALTTQTLDIPPQYYNPKLPAHALSSSKKYEGSSDLVHLRYHMGPVLSSPINIYLIWYGKWNPSQKLIIKDFLLSISANHRAAASPSVSKWWSTASLYTDQTGANVSRTVLIAKEYVDQLYSQGTHLTRLSIQQVIGNAVKSAPFPVDHKNGIYLILTSSDVTVQDFCRAVCGFHYFTFPSMVGYTLPYAWVGNSGKQCPEVCAYPFATPGYMAGSGPGALAPPNGDVGVDGMISVIGHELAELSTNPLVNAWYAGEDPTAPTEIGDLCEGLYGTGGGGGYIGQVMRDGAGRTFNLNGRRGRRFLVQWIWSPILKACAGPNALD</sequence>
<dbReference type="Proteomes" id="UP000189703">
    <property type="component" value="Unplaced"/>
</dbReference>
<dbReference type="RefSeq" id="XP_010270491.1">
    <property type="nucleotide sequence ID" value="XM_010272189.2"/>
</dbReference>
<accession>A0A1U8B392</accession>
<keyword evidence="7" id="KW-1185">Reference proteome</keyword>
<evidence type="ECO:0000313" key="8">
    <source>
        <dbReference type="RefSeq" id="XP_010270491.1"/>
    </source>
</evidence>
<protein>
    <submittedName>
        <fullName evidence="8">Protein EXORDIUM-like 5</fullName>
    </submittedName>
</protein>
<evidence type="ECO:0000256" key="6">
    <source>
        <dbReference type="SAM" id="SignalP"/>
    </source>
</evidence>
<dbReference type="OrthoDB" id="2016249at2759"/>
<evidence type="ECO:0000256" key="4">
    <source>
        <dbReference type="ARBA" id="ARBA00022729"/>
    </source>
</evidence>
<dbReference type="PANTHER" id="PTHR31279:SF4">
    <property type="entry name" value="PROTEIN EXORDIUM-LIKE 5"/>
    <property type="match status" value="1"/>
</dbReference>
<dbReference type="PANTHER" id="PTHR31279">
    <property type="entry name" value="PROTEIN EXORDIUM-LIKE 5"/>
    <property type="match status" value="1"/>
</dbReference>
<dbReference type="GeneID" id="104606814"/>
<gene>
    <name evidence="8" type="primary">LOC104606814</name>
</gene>
<evidence type="ECO:0000313" key="7">
    <source>
        <dbReference type="Proteomes" id="UP000189703"/>
    </source>
</evidence>
<comment type="subcellular location">
    <subcellularLocation>
        <location evidence="1">Secreted</location>
        <location evidence="1">Extracellular space</location>
        <location evidence="1">Apoplast</location>
    </subcellularLocation>
</comment>
<dbReference type="Pfam" id="PF04674">
    <property type="entry name" value="Phi_1"/>
    <property type="match status" value="1"/>
</dbReference>
<dbReference type="OMA" id="WRPWPQY"/>
<organism evidence="7 8">
    <name type="scientific">Nelumbo nucifera</name>
    <name type="common">Sacred lotus</name>
    <dbReference type="NCBI Taxonomy" id="4432"/>
    <lineage>
        <taxon>Eukaryota</taxon>
        <taxon>Viridiplantae</taxon>
        <taxon>Streptophyta</taxon>
        <taxon>Embryophyta</taxon>
        <taxon>Tracheophyta</taxon>
        <taxon>Spermatophyta</taxon>
        <taxon>Magnoliopsida</taxon>
        <taxon>Proteales</taxon>
        <taxon>Nelumbonaceae</taxon>
        <taxon>Nelumbo</taxon>
    </lineage>
</organism>
<proteinExistence type="inferred from homology"/>